<dbReference type="EMBL" id="JACOQK010000001">
    <property type="protein sequence ID" value="MBC5787028.1"/>
    <property type="molecule type" value="Genomic_DNA"/>
</dbReference>
<dbReference type="NCBIfam" id="TIGR00135">
    <property type="entry name" value="gatC"/>
    <property type="match status" value="1"/>
</dbReference>
<keyword evidence="6" id="KW-0067">ATP-binding</keyword>
<dbReference type="InterPro" id="IPR003837">
    <property type="entry name" value="GatC"/>
</dbReference>
<proteinExistence type="inferred from homology"/>
<dbReference type="SUPFAM" id="SSF141000">
    <property type="entry name" value="Glu-tRNAGln amidotransferase C subunit"/>
    <property type="match status" value="1"/>
</dbReference>
<dbReference type="RefSeq" id="WP_186996176.1">
    <property type="nucleotide sequence ID" value="NZ_JACOQK010000001.1"/>
</dbReference>
<reference evidence="7 8" key="1">
    <citation type="submission" date="2020-08" db="EMBL/GenBank/DDBJ databases">
        <title>Genome public.</title>
        <authorList>
            <person name="Liu C."/>
            <person name="Sun Q."/>
        </authorList>
    </citation>
    <scope>NUCLEOTIDE SEQUENCE [LARGE SCALE GENOMIC DNA]</scope>
    <source>
        <strain evidence="7 8">NSJ-27</strain>
    </source>
</reference>
<dbReference type="PANTHER" id="PTHR15004:SF0">
    <property type="entry name" value="GLUTAMYL-TRNA(GLN) AMIDOTRANSFERASE SUBUNIT C, MITOCHONDRIAL"/>
    <property type="match status" value="1"/>
</dbReference>
<evidence type="ECO:0000256" key="3">
    <source>
        <dbReference type="ARBA" id="ARBA00024799"/>
    </source>
</evidence>
<keyword evidence="6" id="KW-0648">Protein biosynthesis</keyword>
<dbReference type="PANTHER" id="PTHR15004">
    <property type="entry name" value="GLUTAMYL-TRNA(GLN) AMIDOTRANSFERASE SUBUNIT C, MITOCHONDRIAL"/>
    <property type="match status" value="1"/>
</dbReference>
<comment type="similarity">
    <text evidence="1 6">Belongs to the GatC family.</text>
</comment>
<evidence type="ECO:0000313" key="7">
    <source>
        <dbReference type="EMBL" id="MBC5787028.1"/>
    </source>
</evidence>
<comment type="catalytic activity">
    <reaction evidence="4 6">
        <text>L-aspartyl-tRNA(Asn) + L-glutamine + ATP + H2O = L-asparaginyl-tRNA(Asn) + L-glutamate + ADP + phosphate + 2 H(+)</text>
        <dbReference type="Rhea" id="RHEA:14513"/>
        <dbReference type="Rhea" id="RHEA-COMP:9674"/>
        <dbReference type="Rhea" id="RHEA-COMP:9677"/>
        <dbReference type="ChEBI" id="CHEBI:15377"/>
        <dbReference type="ChEBI" id="CHEBI:15378"/>
        <dbReference type="ChEBI" id="CHEBI:29985"/>
        <dbReference type="ChEBI" id="CHEBI:30616"/>
        <dbReference type="ChEBI" id="CHEBI:43474"/>
        <dbReference type="ChEBI" id="CHEBI:58359"/>
        <dbReference type="ChEBI" id="CHEBI:78515"/>
        <dbReference type="ChEBI" id="CHEBI:78516"/>
        <dbReference type="ChEBI" id="CHEBI:456216"/>
    </reaction>
</comment>
<keyword evidence="6" id="KW-0436">Ligase</keyword>
<comment type="catalytic activity">
    <reaction evidence="5 6">
        <text>L-glutamyl-tRNA(Gln) + L-glutamine + ATP + H2O = L-glutaminyl-tRNA(Gln) + L-glutamate + ADP + phosphate + H(+)</text>
        <dbReference type="Rhea" id="RHEA:17521"/>
        <dbReference type="Rhea" id="RHEA-COMP:9681"/>
        <dbReference type="Rhea" id="RHEA-COMP:9684"/>
        <dbReference type="ChEBI" id="CHEBI:15377"/>
        <dbReference type="ChEBI" id="CHEBI:15378"/>
        <dbReference type="ChEBI" id="CHEBI:29985"/>
        <dbReference type="ChEBI" id="CHEBI:30616"/>
        <dbReference type="ChEBI" id="CHEBI:43474"/>
        <dbReference type="ChEBI" id="CHEBI:58359"/>
        <dbReference type="ChEBI" id="CHEBI:78520"/>
        <dbReference type="ChEBI" id="CHEBI:78521"/>
        <dbReference type="ChEBI" id="CHEBI:456216"/>
    </reaction>
</comment>
<gene>
    <name evidence="6 7" type="primary">gatC</name>
    <name evidence="7" type="ORF">H8Z77_03180</name>
</gene>
<accession>A0ABR7IPH4</accession>
<evidence type="ECO:0000313" key="8">
    <source>
        <dbReference type="Proteomes" id="UP000649151"/>
    </source>
</evidence>
<comment type="function">
    <text evidence="3 6">Allows the formation of correctly charged Asn-tRNA(Asn) or Gln-tRNA(Gln) through the transamidation of misacylated Asp-tRNA(Asn) or Glu-tRNA(Gln) in organisms which lack either or both of asparaginyl-tRNA or glutaminyl-tRNA synthetases. The reaction takes place in the presence of glutamine and ATP through an activated phospho-Asp-tRNA(Asn) or phospho-Glu-tRNA(Gln).</text>
</comment>
<evidence type="ECO:0000256" key="2">
    <source>
        <dbReference type="ARBA" id="ARBA00011123"/>
    </source>
</evidence>
<comment type="subunit">
    <text evidence="2 6">Heterotrimer of A, B and C subunits.</text>
</comment>
<organism evidence="7 8">
    <name type="scientific">Clostridium facile</name>
    <dbReference type="NCBI Taxonomy" id="2763035"/>
    <lineage>
        <taxon>Bacteria</taxon>
        <taxon>Bacillati</taxon>
        <taxon>Bacillota</taxon>
        <taxon>Clostridia</taxon>
        <taxon>Eubacteriales</taxon>
        <taxon>Clostridiaceae</taxon>
        <taxon>Clostridium</taxon>
    </lineage>
</organism>
<name>A0ABR7IPH4_9CLOT</name>
<evidence type="ECO:0000256" key="6">
    <source>
        <dbReference type="HAMAP-Rule" id="MF_00122"/>
    </source>
</evidence>
<evidence type="ECO:0000256" key="5">
    <source>
        <dbReference type="ARBA" id="ARBA00047913"/>
    </source>
</evidence>
<evidence type="ECO:0000256" key="1">
    <source>
        <dbReference type="ARBA" id="ARBA00010757"/>
    </source>
</evidence>
<dbReference type="EC" id="6.3.5.-" evidence="6"/>
<keyword evidence="8" id="KW-1185">Reference proteome</keyword>
<dbReference type="Gene3D" id="1.10.20.60">
    <property type="entry name" value="Glu-tRNAGln amidotransferase C subunit, N-terminal domain"/>
    <property type="match status" value="1"/>
</dbReference>
<dbReference type="Proteomes" id="UP000649151">
    <property type="component" value="Unassembled WGS sequence"/>
</dbReference>
<evidence type="ECO:0000256" key="4">
    <source>
        <dbReference type="ARBA" id="ARBA00047380"/>
    </source>
</evidence>
<dbReference type="Pfam" id="PF02686">
    <property type="entry name" value="GatC"/>
    <property type="match status" value="1"/>
</dbReference>
<dbReference type="InterPro" id="IPR036113">
    <property type="entry name" value="Asp/Glu-ADT_sf_sub_c"/>
</dbReference>
<sequence length="89" mass="10185">MEFDIQHIAKLSRLKIDPSEEEKFANEMANIIQMVEHLPDIQGDGTLIDPDHPMTMRKDEVEPSFRRDELLKNAPQVQAGCVVVPKVME</sequence>
<protein>
    <recommendedName>
        <fullName evidence="6">Aspartyl/glutamyl-tRNA(Asn/Gln) amidotransferase subunit C</fullName>
        <shortName evidence="6">Asp/Glu-ADT subunit C</shortName>
        <ecNumber evidence="6">6.3.5.-</ecNumber>
    </recommendedName>
</protein>
<dbReference type="HAMAP" id="MF_00122">
    <property type="entry name" value="GatC"/>
    <property type="match status" value="1"/>
</dbReference>
<keyword evidence="6" id="KW-0547">Nucleotide-binding</keyword>
<comment type="caution">
    <text evidence="7">The sequence shown here is derived from an EMBL/GenBank/DDBJ whole genome shotgun (WGS) entry which is preliminary data.</text>
</comment>